<dbReference type="Pfam" id="PF03370">
    <property type="entry name" value="CBM_21"/>
    <property type="match status" value="1"/>
</dbReference>
<dbReference type="PANTHER" id="PTHR12307">
    <property type="entry name" value="PROTEIN PHOSPHATASE 1 REGULATORY SUBUNIT"/>
    <property type="match status" value="1"/>
</dbReference>
<dbReference type="GO" id="GO:2001069">
    <property type="term" value="F:glycogen binding"/>
    <property type="evidence" value="ECO:0007669"/>
    <property type="project" value="TreeGrafter"/>
</dbReference>
<dbReference type="AlphaFoldDB" id="A0A226D9V3"/>
<dbReference type="STRING" id="158441.A0A226D9V3"/>
<evidence type="ECO:0000313" key="2">
    <source>
        <dbReference type="EMBL" id="OXA42335.1"/>
    </source>
</evidence>
<accession>A0A226D9V3</accession>
<dbReference type="Proteomes" id="UP000198287">
    <property type="component" value="Unassembled WGS sequence"/>
</dbReference>
<protein>
    <submittedName>
        <fullName evidence="2">Glycogen-binding subunit 76A</fullName>
    </submittedName>
</protein>
<dbReference type="PANTHER" id="PTHR12307:SF36">
    <property type="entry name" value="GLYCOGEN-BINDING SUBUNIT 76A"/>
    <property type="match status" value="1"/>
</dbReference>
<dbReference type="GO" id="GO:0005979">
    <property type="term" value="P:regulation of glycogen biosynthetic process"/>
    <property type="evidence" value="ECO:0007669"/>
    <property type="project" value="TreeGrafter"/>
</dbReference>
<dbReference type="InterPro" id="IPR050782">
    <property type="entry name" value="PP1_regulatory_subunit_3"/>
</dbReference>
<dbReference type="Gene3D" id="2.60.40.2440">
    <property type="entry name" value="Carbohydrate binding type-21 domain"/>
    <property type="match status" value="1"/>
</dbReference>
<sequence>YKVVVNDRNIYFINLYFSSFQPSLIEVKQSPKRCDVLLPTLSQPGTLANFVVRLSEQKVLLESCQASVEDSVTVLMGEVKIVNVSFHKSVWIRYSYDGWDSFAEIQANVYIFA</sequence>
<evidence type="ECO:0000259" key="1">
    <source>
        <dbReference type="Pfam" id="PF03370"/>
    </source>
</evidence>
<evidence type="ECO:0000313" key="3">
    <source>
        <dbReference type="Proteomes" id="UP000198287"/>
    </source>
</evidence>
<gene>
    <name evidence="2" type="ORF">Fcan01_22728</name>
</gene>
<feature type="domain" description="CBM21" evidence="1">
    <location>
        <begin position="54"/>
        <end position="109"/>
    </location>
</feature>
<dbReference type="OrthoDB" id="8942186at2759"/>
<feature type="non-terminal residue" evidence="2">
    <location>
        <position position="1"/>
    </location>
</feature>
<dbReference type="GO" id="GO:0008157">
    <property type="term" value="F:protein phosphatase 1 binding"/>
    <property type="evidence" value="ECO:0007669"/>
    <property type="project" value="TreeGrafter"/>
</dbReference>
<proteinExistence type="predicted"/>
<dbReference type="InterPro" id="IPR038175">
    <property type="entry name" value="CBM21_dom_sf"/>
</dbReference>
<comment type="caution">
    <text evidence="2">The sequence shown here is derived from an EMBL/GenBank/DDBJ whole genome shotgun (WGS) entry which is preliminary data.</text>
</comment>
<reference evidence="2 3" key="1">
    <citation type="submission" date="2015-12" db="EMBL/GenBank/DDBJ databases">
        <title>The genome of Folsomia candida.</title>
        <authorList>
            <person name="Faddeeva A."/>
            <person name="Derks M.F."/>
            <person name="Anvar Y."/>
            <person name="Smit S."/>
            <person name="Van Straalen N."/>
            <person name="Roelofs D."/>
        </authorList>
    </citation>
    <scope>NUCLEOTIDE SEQUENCE [LARGE SCALE GENOMIC DNA]</scope>
    <source>
        <strain evidence="2 3">VU population</strain>
        <tissue evidence="2">Whole body</tissue>
    </source>
</reference>
<name>A0A226D9V3_FOLCA</name>
<dbReference type="EMBL" id="LNIX01000026">
    <property type="protein sequence ID" value="OXA42335.1"/>
    <property type="molecule type" value="Genomic_DNA"/>
</dbReference>
<keyword evidence="3" id="KW-1185">Reference proteome</keyword>
<dbReference type="GO" id="GO:0000164">
    <property type="term" value="C:protein phosphatase type 1 complex"/>
    <property type="evidence" value="ECO:0007669"/>
    <property type="project" value="TreeGrafter"/>
</dbReference>
<organism evidence="2 3">
    <name type="scientific">Folsomia candida</name>
    <name type="common">Springtail</name>
    <dbReference type="NCBI Taxonomy" id="158441"/>
    <lineage>
        <taxon>Eukaryota</taxon>
        <taxon>Metazoa</taxon>
        <taxon>Ecdysozoa</taxon>
        <taxon>Arthropoda</taxon>
        <taxon>Hexapoda</taxon>
        <taxon>Collembola</taxon>
        <taxon>Entomobryomorpha</taxon>
        <taxon>Isotomoidea</taxon>
        <taxon>Isotomidae</taxon>
        <taxon>Proisotominae</taxon>
        <taxon>Folsomia</taxon>
    </lineage>
</organism>
<dbReference type="InterPro" id="IPR005036">
    <property type="entry name" value="CBM21_dom"/>
</dbReference>